<dbReference type="Pfam" id="PF24539">
    <property type="entry name" value="DUF7600"/>
    <property type="match status" value="1"/>
</dbReference>
<reference evidence="2" key="1">
    <citation type="journal article" date="2021" name="Nat. Commun.">
        <title>Genetic determinants of endophytism in the Arabidopsis root mycobiome.</title>
        <authorList>
            <person name="Mesny F."/>
            <person name="Miyauchi S."/>
            <person name="Thiergart T."/>
            <person name="Pickel B."/>
            <person name="Atanasova L."/>
            <person name="Karlsson M."/>
            <person name="Huettel B."/>
            <person name="Barry K.W."/>
            <person name="Haridas S."/>
            <person name="Chen C."/>
            <person name="Bauer D."/>
            <person name="Andreopoulos W."/>
            <person name="Pangilinan J."/>
            <person name="LaButti K."/>
            <person name="Riley R."/>
            <person name="Lipzen A."/>
            <person name="Clum A."/>
            <person name="Drula E."/>
            <person name="Henrissat B."/>
            <person name="Kohler A."/>
            <person name="Grigoriev I.V."/>
            <person name="Martin F.M."/>
            <person name="Hacquard S."/>
        </authorList>
    </citation>
    <scope>NUCLEOTIDE SEQUENCE</scope>
    <source>
        <strain evidence="2">MPI-CAGE-CH-0235</strain>
    </source>
</reference>
<evidence type="ECO:0000313" key="3">
    <source>
        <dbReference type="Proteomes" id="UP000813444"/>
    </source>
</evidence>
<dbReference type="InterPro" id="IPR056021">
    <property type="entry name" value="DUF7600"/>
</dbReference>
<evidence type="ECO:0000313" key="2">
    <source>
        <dbReference type="EMBL" id="KAH7304421.1"/>
    </source>
</evidence>
<dbReference type="Pfam" id="PF00646">
    <property type="entry name" value="F-box"/>
    <property type="match status" value="1"/>
</dbReference>
<protein>
    <recommendedName>
        <fullName evidence="1">F-box domain-containing protein</fullName>
    </recommendedName>
</protein>
<gene>
    <name evidence="2" type="ORF">B0I35DRAFT_363310</name>
</gene>
<feature type="domain" description="F-box" evidence="1">
    <location>
        <begin position="187"/>
        <end position="233"/>
    </location>
</feature>
<dbReference type="AlphaFoldDB" id="A0A8K0WJK7"/>
<comment type="caution">
    <text evidence="2">The sequence shown here is derived from an EMBL/GenBank/DDBJ whole genome shotgun (WGS) entry which is preliminary data.</text>
</comment>
<evidence type="ECO:0000259" key="1">
    <source>
        <dbReference type="PROSITE" id="PS50181"/>
    </source>
</evidence>
<dbReference type="InterPro" id="IPR036047">
    <property type="entry name" value="F-box-like_dom_sf"/>
</dbReference>
<dbReference type="EMBL" id="JAGPNK010000023">
    <property type="protein sequence ID" value="KAH7304421.1"/>
    <property type="molecule type" value="Genomic_DNA"/>
</dbReference>
<dbReference type="OrthoDB" id="5273847at2759"/>
<organism evidence="2 3">
    <name type="scientific">Stachybotrys elegans</name>
    <dbReference type="NCBI Taxonomy" id="80388"/>
    <lineage>
        <taxon>Eukaryota</taxon>
        <taxon>Fungi</taxon>
        <taxon>Dikarya</taxon>
        <taxon>Ascomycota</taxon>
        <taxon>Pezizomycotina</taxon>
        <taxon>Sordariomycetes</taxon>
        <taxon>Hypocreomycetidae</taxon>
        <taxon>Hypocreales</taxon>
        <taxon>Stachybotryaceae</taxon>
        <taxon>Stachybotrys</taxon>
    </lineage>
</organism>
<dbReference type="Gene3D" id="1.20.1280.50">
    <property type="match status" value="1"/>
</dbReference>
<dbReference type="PROSITE" id="PS50181">
    <property type="entry name" value="FBOX"/>
    <property type="match status" value="1"/>
</dbReference>
<dbReference type="SMART" id="SM00256">
    <property type="entry name" value="FBOX"/>
    <property type="match status" value="1"/>
</dbReference>
<proteinExistence type="predicted"/>
<name>A0A8K0WJK7_9HYPO</name>
<dbReference type="InterPro" id="IPR001810">
    <property type="entry name" value="F-box_dom"/>
</dbReference>
<dbReference type="CDD" id="cd09917">
    <property type="entry name" value="F-box_SF"/>
    <property type="match status" value="1"/>
</dbReference>
<dbReference type="Proteomes" id="UP000813444">
    <property type="component" value="Unassembled WGS sequence"/>
</dbReference>
<sequence length="666" mass="73883">MPTLTRPQIVYRNGPDSDFNGTGTYISGVGLSDNVQIWTPPRDSSQRWDSMIDPNQRLQVPIVPCGPGTGPYGFALHDSCWNLLQKASHPMEISLERFVDACLSLPFPRQRHGVEWGQDFGGILTLASGRDRFPWNDIYHPTEGPSPPATIGVSNPFDGAHVFDVLSTVVEHAPSGCMSVFKSASHLDPFSRLPRELQQNILENLGTRDALNLRLVSRSFHHLFYSHAFWSSRFHPDGENGHLFEVWGITQSKTAEELLHLYRLFGRHNFVSKPETISRGRVWKLARGLLPVLQTPRVHKLPSLQTSWSGCTRWISINRGARLSLQELDAPADGSVPTTVIDMNIPDGAMEIRIAVLNAGYWDYITGIRLIDGDGREQMAGYSFENETICHVTAFHGFCVGMALGGVRALQVIGKGRQVSNWAGRVDRHVPQSERLIMKQPVRGLRVTLDATFQGYKVTALAVCGSQRNSVVPLTSMNIRHAAIWYPGLPPRNVCFNQDSFAGHEPLSGDFQPLSWIHFGGGGGSSLGHITGINYCQEEEVGNIVDSFCFTYGGAHQNRQSEPLGPDKGSWTKFWPIDGAGGERIVSLAIDTHVATAPCRFYASSFDLALETNRGRTLLLNRYSHQKQMRPVRFATGTVITGFYGHYHRGYGFVSLGVISEHVDLL</sequence>
<keyword evidence="3" id="KW-1185">Reference proteome</keyword>
<accession>A0A8K0WJK7</accession>
<dbReference type="SUPFAM" id="SSF81383">
    <property type="entry name" value="F-box domain"/>
    <property type="match status" value="1"/>
</dbReference>